<feature type="transmembrane region" description="Helical" evidence="7">
    <location>
        <begin position="171"/>
        <end position="193"/>
    </location>
</feature>
<evidence type="ECO:0000256" key="5">
    <source>
        <dbReference type="ARBA" id="ARBA00022989"/>
    </source>
</evidence>
<dbReference type="InterPro" id="IPR036259">
    <property type="entry name" value="MFS_trans_sf"/>
</dbReference>
<evidence type="ECO:0000313" key="9">
    <source>
        <dbReference type="EMBL" id="MFB9445573.1"/>
    </source>
</evidence>
<reference evidence="9 10" key="1">
    <citation type="submission" date="2024-09" db="EMBL/GenBank/DDBJ databases">
        <authorList>
            <person name="Sun Q."/>
            <person name="Mori K."/>
        </authorList>
    </citation>
    <scope>NUCLEOTIDE SEQUENCE [LARGE SCALE GENOMIC DNA]</scope>
    <source>
        <strain evidence="9 10">JCM 3307</strain>
    </source>
</reference>
<dbReference type="PANTHER" id="PTHR42718:SF46">
    <property type="entry name" value="BLR6921 PROTEIN"/>
    <property type="match status" value="1"/>
</dbReference>
<feature type="transmembrane region" description="Helical" evidence="7">
    <location>
        <begin position="53"/>
        <end position="72"/>
    </location>
</feature>
<name>A0ABV5M9Q5_9ACTN</name>
<dbReference type="EMBL" id="JBHMCA010000042">
    <property type="protein sequence ID" value="MFB9445573.1"/>
    <property type="molecule type" value="Genomic_DNA"/>
</dbReference>
<feature type="transmembrane region" description="Helical" evidence="7">
    <location>
        <begin position="365"/>
        <end position="388"/>
    </location>
</feature>
<dbReference type="Proteomes" id="UP001589608">
    <property type="component" value="Unassembled WGS sequence"/>
</dbReference>
<dbReference type="InterPro" id="IPR011701">
    <property type="entry name" value="MFS"/>
</dbReference>
<evidence type="ECO:0000256" key="2">
    <source>
        <dbReference type="ARBA" id="ARBA00022448"/>
    </source>
</evidence>
<dbReference type="PRINTS" id="PR01036">
    <property type="entry name" value="TCRTETB"/>
</dbReference>
<feature type="transmembrane region" description="Helical" evidence="7">
    <location>
        <begin position="20"/>
        <end position="47"/>
    </location>
</feature>
<evidence type="ECO:0000313" key="10">
    <source>
        <dbReference type="Proteomes" id="UP001589608"/>
    </source>
</evidence>
<comment type="caution">
    <text evidence="9">The sequence shown here is derived from an EMBL/GenBank/DDBJ whole genome shotgun (WGS) entry which is preliminary data.</text>
</comment>
<feature type="transmembrane region" description="Helical" evidence="7">
    <location>
        <begin position="409"/>
        <end position="429"/>
    </location>
</feature>
<feature type="transmembrane region" description="Helical" evidence="7">
    <location>
        <begin position="307"/>
        <end position="324"/>
    </location>
</feature>
<dbReference type="Gene3D" id="1.20.1250.20">
    <property type="entry name" value="MFS general substrate transporter like domains"/>
    <property type="match status" value="1"/>
</dbReference>
<keyword evidence="4 7" id="KW-0812">Transmembrane</keyword>
<accession>A0ABV5M9Q5</accession>
<evidence type="ECO:0000259" key="8">
    <source>
        <dbReference type="PROSITE" id="PS50850"/>
    </source>
</evidence>
<dbReference type="RefSeq" id="WP_246656560.1">
    <property type="nucleotide sequence ID" value="NZ_CP061913.1"/>
</dbReference>
<dbReference type="PROSITE" id="PS50850">
    <property type="entry name" value="MFS"/>
    <property type="match status" value="1"/>
</dbReference>
<dbReference type="SUPFAM" id="SSF103473">
    <property type="entry name" value="MFS general substrate transporter"/>
    <property type="match status" value="1"/>
</dbReference>
<keyword evidence="2" id="KW-0813">Transport</keyword>
<sequence length="473" mass="46667">MTQPARDRVTDSRAPGGALIVLATAQFLVVLTTSIVNVALPAIGAGLGLSATGLAWTVNAYVLAFGSLLLLGGRLGDVFGRRRMFLAGTAVFAAGSVAAAAATTAPLLIAARAVQGVGAALLAPAALGLVFALFPPGAGRARALGVWGAVTGAGGAAGVLLSGVLTDVFGWRAVFAAGVVVAVPIAVATRPLVPRDRPGGGRIDLVGAVTVTGGLIAVTLALSGAGQHGWTSPRTIGVLALGIGLLAAFVVAQRRVAQPLVRLGVLRTGAVGPANVLMVLLGAAWLALFFFLPLYQQRVLGYSPVRAGLTQLPLALAVTAASTATPRLTHRASRRLLLTVALTAVAGGLAWLARVPVHGGFLTAVAGPSVLIGLGLGTAFVLLTDLSADGVPAADAGLAGGLINTTRQIGGAIGLAVLSTLAASAGSAGPAAPPAVLAAGYRAALIGAAVLTAVTAVLSLVLHPQPTNRKETV</sequence>
<feature type="transmembrane region" description="Helical" evidence="7">
    <location>
        <begin position="235"/>
        <end position="253"/>
    </location>
</feature>
<proteinExistence type="predicted"/>
<feature type="transmembrane region" description="Helical" evidence="7">
    <location>
        <begin position="146"/>
        <end position="165"/>
    </location>
</feature>
<keyword evidence="6 7" id="KW-0472">Membrane</keyword>
<dbReference type="Gene3D" id="1.20.1720.10">
    <property type="entry name" value="Multidrug resistance protein D"/>
    <property type="match status" value="1"/>
</dbReference>
<evidence type="ECO:0000256" key="3">
    <source>
        <dbReference type="ARBA" id="ARBA00022475"/>
    </source>
</evidence>
<comment type="subcellular location">
    <subcellularLocation>
        <location evidence="1">Cell membrane</location>
        <topology evidence="1">Multi-pass membrane protein</topology>
    </subcellularLocation>
</comment>
<dbReference type="Pfam" id="PF07690">
    <property type="entry name" value="MFS_1"/>
    <property type="match status" value="1"/>
</dbReference>
<evidence type="ECO:0000256" key="6">
    <source>
        <dbReference type="ARBA" id="ARBA00023136"/>
    </source>
</evidence>
<feature type="transmembrane region" description="Helical" evidence="7">
    <location>
        <begin position="336"/>
        <end position="353"/>
    </location>
</feature>
<feature type="domain" description="Major facilitator superfamily (MFS) profile" evidence="8">
    <location>
        <begin position="18"/>
        <end position="467"/>
    </location>
</feature>
<dbReference type="PANTHER" id="PTHR42718">
    <property type="entry name" value="MAJOR FACILITATOR SUPERFAMILY MULTIDRUG TRANSPORTER MFSC"/>
    <property type="match status" value="1"/>
</dbReference>
<feature type="transmembrane region" description="Helical" evidence="7">
    <location>
        <begin position="205"/>
        <end position="223"/>
    </location>
</feature>
<feature type="transmembrane region" description="Helical" evidence="7">
    <location>
        <begin position="115"/>
        <end position="134"/>
    </location>
</feature>
<dbReference type="CDD" id="cd17321">
    <property type="entry name" value="MFS_MMR_MDR_like"/>
    <property type="match status" value="1"/>
</dbReference>
<keyword evidence="10" id="KW-1185">Reference proteome</keyword>
<evidence type="ECO:0000256" key="4">
    <source>
        <dbReference type="ARBA" id="ARBA00022692"/>
    </source>
</evidence>
<organism evidence="9 10">
    <name type="scientific">Dactylosporangium vinaceum</name>
    <dbReference type="NCBI Taxonomy" id="53362"/>
    <lineage>
        <taxon>Bacteria</taxon>
        <taxon>Bacillati</taxon>
        <taxon>Actinomycetota</taxon>
        <taxon>Actinomycetes</taxon>
        <taxon>Micromonosporales</taxon>
        <taxon>Micromonosporaceae</taxon>
        <taxon>Dactylosporangium</taxon>
    </lineage>
</organism>
<evidence type="ECO:0000256" key="1">
    <source>
        <dbReference type="ARBA" id="ARBA00004651"/>
    </source>
</evidence>
<evidence type="ECO:0000256" key="7">
    <source>
        <dbReference type="SAM" id="Phobius"/>
    </source>
</evidence>
<dbReference type="InterPro" id="IPR020846">
    <property type="entry name" value="MFS_dom"/>
</dbReference>
<feature type="transmembrane region" description="Helical" evidence="7">
    <location>
        <begin position="441"/>
        <end position="462"/>
    </location>
</feature>
<gene>
    <name evidence="9" type="ORF">ACFFTR_21050</name>
</gene>
<keyword evidence="5 7" id="KW-1133">Transmembrane helix</keyword>
<protein>
    <submittedName>
        <fullName evidence="9">MFS transporter</fullName>
    </submittedName>
</protein>
<keyword evidence="3" id="KW-1003">Cell membrane</keyword>
<feature type="transmembrane region" description="Helical" evidence="7">
    <location>
        <begin position="84"/>
        <end position="109"/>
    </location>
</feature>
<feature type="transmembrane region" description="Helical" evidence="7">
    <location>
        <begin position="274"/>
        <end position="295"/>
    </location>
</feature>